<protein>
    <submittedName>
        <fullName evidence="1">Uncharacterized protein</fullName>
    </submittedName>
</protein>
<sequence length="90" mass="10515">MDPRLTVEPVTVRRHEPERWNVRFEGQVIGYVIHKRVGSRPVWFYDAHVLVGGQDVSLDLDTSFDSRCDKILGAYLDPAAFPQTRYWLRL</sequence>
<dbReference type="Proteomes" id="UP001199642">
    <property type="component" value="Chromosome"/>
</dbReference>
<dbReference type="EMBL" id="CP082781">
    <property type="protein sequence ID" value="UGS26353.1"/>
    <property type="molecule type" value="Genomic_DNA"/>
</dbReference>
<keyword evidence="2" id="KW-1185">Reference proteome</keyword>
<evidence type="ECO:0000313" key="1">
    <source>
        <dbReference type="EMBL" id="UGS26353.1"/>
    </source>
</evidence>
<gene>
    <name evidence="1" type="ORF">K8F61_17260</name>
</gene>
<dbReference type="RefSeq" id="WP_231820070.1">
    <property type="nucleotide sequence ID" value="NZ_CP082781.1"/>
</dbReference>
<proteinExistence type="predicted"/>
<accession>A0ABY3RQG7</accession>
<evidence type="ECO:0000313" key="2">
    <source>
        <dbReference type="Proteomes" id="UP001199642"/>
    </source>
</evidence>
<organism evidence="1 2">
    <name type="scientific">Microbacterium resistens</name>
    <dbReference type="NCBI Taxonomy" id="156977"/>
    <lineage>
        <taxon>Bacteria</taxon>
        <taxon>Bacillati</taxon>
        <taxon>Actinomycetota</taxon>
        <taxon>Actinomycetes</taxon>
        <taxon>Micrococcales</taxon>
        <taxon>Microbacteriaceae</taxon>
        <taxon>Microbacterium</taxon>
    </lineage>
</organism>
<name>A0ABY3RQG7_9MICO</name>
<reference evidence="1 2" key="1">
    <citation type="submission" date="2023-01" db="EMBL/GenBank/DDBJ databases">
        <title>Characterization of estradiol degrading bacteria Microbacterium sp. MZT7 and reveal degrading genes through genome analysis.</title>
        <authorList>
            <person name="Hao P."/>
            <person name="Gao Y."/>
        </authorList>
    </citation>
    <scope>NUCLEOTIDE SEQUENCE [LARGE SCALE GENOMIC DNA]</scope>
    <source>
        <strain evidence="1 2">MZT7</strain>
    </source>
</reference>